<reference evidence="3" key="1">
    <citation type="journal article" date="2017" name="Nat. Ecol. Evol.">
        <title>Genome expansion and lineage-specific genetic innovations in the forest pathogenic fungi Armillaria.</title>
        <authorList>
            <person name="Sipos G."/>
            <person name="Prasanna A.N."/>
            <person name="Walter M.C."/>
            <person name="O'Connor E."/>
            <person name="Balint B."/>
            <person name="Krizsan K."/>
            <person name="Kiss B."/>
            <person name="Hess J."/>
            <person name="Varga T."/>
            <person name="Slot J."/>
            <person name="Riley R."/>
            <person name="Boka B."/>
            <person name="Rigling D."/>
            <person name="Barry K."/>
            <person name="Lee J."/>
            <person name="Mihaltcheva S."/>
            <person name="LaButti K."/>
            <person name="Lipzen A."/>
            <person name="Waldron R."/>
            <person name="Moloney N.M."/>
            <person name="Sperisen C."/>
            <person name="Kredics L."/>
            <person name="Vagvoelgyi C."/>
            <person name="Patrignani A."/>
            <person name="Fitzpatrick D."/>
            <person name="Nagy I."/>
            <person name="Doyle S."/>
            <person name="Anderson J.B."/>
            <person name="Grigoriev I.V."/>
            <person name="Gueldener U."/>
            <person name="Muensterkoetter M."/>
            <person name="Nagy L.G."/>
        </authorList>
    </citation>
    <scope>NUCLEOTIDE SEQUENCE [LARGE SCALE GENOMIC DNA]</scope>
    <source>
        <strain evidence="3">C18/9</strain>
    </source>
</reference>
<dbReference type="EMBL" id="FUEG01000019">
    <property type="protein sequence ID" value="SJL13073.1"/>
    <property type="molecule type" value="Genomic_DNA"/>
</dbReference>
<dbReference type="Proteomes" id="UP000219338">
    <property type="component" value="Unassembled WGS sequence"/>
</dbReference>
<dbReference type="AlphaFoldDB" id="A0A284RWD7"/>
<sequence>MVSALHDHHCSVCDTHVSLFKWIPIFDKHSFTATGVKPRVAPLAKSSSSRVPVAASANDSDPLSSSCPFPPRVLTSEREASIMRSCADAMQPSIFQEAGCTVCGQLKPLNQLSAACHVARFFTILENNDGTRKERFRDTDPIVPLSGPVVDPKTELICLPCRASVRKGVVPKHALACNLWLGEVPEVLSRLLFVERILVSRVRHSCCFVRVALSAHPDLGSRKMISHVVAFEAPVSKVYSVLPSPKEELDDVLAVIFTGLHIVESLAWLRLNHCNYQDVEVSTDNLATYKDGKAPVAMVYKNSQSNKVPEGTSVFDNEEADGTTQGPCLVVVHGLVGERLDTLTIKVQKTMAAHHFKANRGVLAVGHAEVPESIYNNPTLYPSMFPWLFPYGLGGIGATGLSDKAHKKWLLMYHDKRFQTDIAFPFVAFSHEQV</sequence>
<feature type="domain" description="DUF6570" evidence="1">
    <location>
        <begin position="168"/>
        <end position="287"/>
    </location>
</feature>
<dbReference type="InterPro" id="IPR046700">
    <property type="entry name" value="DUF6570"/>
</dbReference>
<organism evidence="2 3">
    <name type="scientific">Armillaria ostoyae</name>
    <name type="common">Armillaria root rot fungus</name>
    <dbReference type="NCBI Taxonomy" id="47428"/>
    <lineage>
        <taxon>Eukaryota</taxon>
        <taxon>Fungi</taxon>
        <taxon>Dikarya</taxon>
        <taxon>Basidiomycota</taxon>
        <taxon>Agaricomycotina</taxon>
        <taxon>Agaricomycetes</taxon>
        <taxon>Agaricomycetidae</taxon>
        <taxon>Agaricales</taxon>
        <taxon>Marasmiineae</taxon>
        <taxon>Physalacriaceae</taxon>
        <taxon>Armillaria</taxon>
    </lineage>
</organism>
<keyword evidence="3" id="KW-1185">Reference proteome</keyword>
<proteinExistence type="predicted"/>
<gene>
    <name evidence="2" type="ORF">ARMOST_16510</name>
</gene>
<accession>A0A284RWD7</accession>
<evidence type="ECO:0000313" key="3">
    <source>
        <dbReference type="Proteomes" id="UP000219338"/>
    </source>
</evidence>
<dbReference type="STRING" id="47428.A0A284RWD7"/>
<dbReference type="Pfam" id="PF20209">
    <property type="entry name" value="DUF6570"/>
    <property type="match status" value="1"/>
</dbReference>
<dbReference type="OMA" id="PKHALAC"/>
<evidence type="ECO:0000313" key="2">
    <source>
        <dbReference type="EMBL" id="SJL13073.1"/>
    </source>
</evidence>
<protein>
    <recommendedName>
        <fullName evidence="1">DUF6570 domain-containing protein</fullName>
    </recommendedName>
</protein>
<evidence type="ECO:0000259" key="1">
    <source>
        <dbReference type="Pfam" id="PF20209"/>
    </source>
</evidence>
<dbReference type="OrthoDB" id="3221862at2759"/>
<name>A0A284RWD7_ARMOS</name>